<dbReference type="EMBL" id="CM040986">
    <property type="protein sequence ID" value="MCJ8738752.1"/>
    <property type="molecule type" value="Genomic_DNA"/>
</dbReference>
<accession>A0ACC5YT33</accession>
<keyword evidence="2" id="KW-1185">Reference proteome</keyword>
<evidence type="ECO:0000313" key="2">
    <source>
        <dbReference type="Proteomes" id="UP000830395"/>
    </source>
</evidence>
<name>A0ACC5YT33_9TELE</name>
<proteinExistence type="predicted"/>
<dbReference type="Proteomes" id="UP000830395">
    <property type="component" value="Chromosome 12"/>
</dbReference>
<comment type="caution">
    <text evidence="1">The sequence shown here is derived from an EMBL/GenBank/DDBJ whole genome shotgun (WGS) entry which is preliminary data.</text>
</comment>
<sequence>MDVKSESWKQQPMPQSRAGLDGTSHIAWRKSGDESSRDRPPRAARPHSCIEGRLKDEWLQTFNNLQTCDIQQQLPPYLQKNDTPRSVSPSLVARSLSSLESLCSGLESKERVQIKTGPSTQRAKVCCLAPVRVGWLPLQRQVVKKERPNNVDQQDGTTCKVKLKPPITPVLSCSSVKANGSEPADGTAGLGVRGMSGAFSLQADDKRKATLAERDQDTALVRATSVQSTSHDRFLWQTPVHRRGSVPHVSLLTAPPVGGRTSPKHSSSISSITITSRKVIRSSSLPDTNISGQDRDREPSPMALNSHIIDPDYTNTLCSAEVIPRRKALVVKITEQRVETSRFLQPGAKNGPVYSFPSSRTIGENYFSHLSTRRNSDLAASNLSSMKNHPLLASLSVTGGDNHTPEMSKMTQKVESQSQVPSCLATQETQTPVVLRRKATIIKVQEHRDTFSKEDEDHRRKVAYRHSFNGLKVTDMKPQLNNERMFSGSEMQVVSSKTKLYKSTMSLQLTSSNGPRLDDSHTSRGSQPRRPASCYASLFSPVEPNANGSQDAAVHSTISVLPHETNIDPACSAASSSNRCWSTEGGAGSHDKIYPSTESSASDKGQSKRESALPRNQPLTLIKVPESSTHETHDAIVAWNAAAIIANIKLQSEQKKKTQTNGNTNGERDSTSLSKTAGARADKANIAEQSVTASCPVESETAAHMKPLTKHAEFVPVVIADDLLSHSHTLANAVEHQRSDFIRQSQAQERQHLFNTHKHQHYHQLSAQGQRESFGSGSE</sequence>
<organism evidence="1 2">
    <name type="scientific">Pangasius djambal</name>
    <dbReference type="NCBI Taxonomy" id="1691987"/>
    <lineage>
        <taxon>Eukaryota</taxon>
        <taxon>Metazoa</taxon>
        <taxon>Chordata</taxon>
        <taxon>Craniata</taxon>
        <taxon>Vertebrata</taxon>
        <taxon>Euteleostomi</taxon>
        <taxon>Actinopterygii</taxon>
        <taxon>Neopterygii</taxon>
        <taxon>Teleostei</taxon>
        <taxon>Ostariophysi</taxon>
        <taxon>Siluriformes</taxon>
        <taxon>Pangasiidae</taxon>
        <taxon>Pangasius</taxon>
    </lineage>
</organism>
<protein>
    <submittedName>
        <fullName evidence="1">Uncharacterized protein</fullName>
    </submittedName>
</protein>
<gene>
    <name evidence="1" type="ORF">PDJAM_G00039410</name>
</gene>
<reference evidence="1" key="1">
    <citation type="submission" date="2020-02" db="EMBL/GenBank/DDBJ databases">
        <title>Genome sequencing of the panga catfish, Pangasius djambal.</title>
        <authorList>
            <person name="Wen M."/>
            <person name="Zahm M."/>
            <person name="Roques C."/>
            <person name="Cabau C."/>
            <person name="Klopp C."/>
            <person name="Donnadieu C."/>
            <person name="Jouanno E."/>
            <person name="Avarre J.-C."/>
            <person name="Campet M."/>
            <person name="Ha T."/>
            <person name="Dugue R."/>
            <person name="Lampietro C."/>
            <person name="Louis A."/>
            <person name="Herpin A."/>
            <person name="Echchiki A."/>
            <person name="Berthelot C."/>
            <person name="Parey E."/>
            <person name="Roest-Crollius H."/>
            <person name="Braasch I."/>
            <person name="Postlethwait J.H."/>
            <person name="Bobe J."/>
            <person name="Montfort J."/>
            <person name="Bouchez O."/>
            <person name="Begum T."/>
            <person name="Schartl M."/>
            <person name="Gustiano R."/>
            <person name="Guiguen Y."/>
        </authorList>
    </citation>
    <scope>NUCLEOTIDE SEQUENCE</scope>
    <source>
        <strain evidence="1">Pdj_M5554</strain>
    </source>
</reference>
<evidence type="ECO:0000313" key="1">
    <source>
        <dbReference type="EMBL" id="MCJ8738752.1"/>
    </source>
</evidence>